<comment type="function">
    <text evidence="10">Catalytic subunit of the SLX1-SLX4 structure-specific endonuclease that resolves DNA secondary structures generated during DNA repair and recombination. Has endonuclease activity towards branched DNA substrates, introducing single-strand cuts in duplex DNA close to junctions with ss-DNA.</text>
</comment>
<organism evidence="12 13">
    <name type="scientific">Wickerhamomyces pijperi</name>
    <name type="common">Yeast</name>
    <name type="synonym">Pichia pijperi</name>
    <dbReference type="NCBI Taxonomy" id="599730"/>
    <lineage>
        <taxon>Eukaryota</taxon>
        <taxon>Fungi</taxon>
        <taxon>Dikarya</taxon>
        <taxon>Ascomycota</taxon>
        <taxon>Saccharomycotina</taxon>
        <taxon>Saccharomycetes</taxon>
        <taxon>Phaffomycetales</taxon>
        <taxon>Wickerhamomycetaceae</taxon>
        <taxon>Wickerhamomyces</taxon>
    </lineage>
</organism>
<feature type="domain" description="GIY-YIG" evidence="11">
    <location>
        <begin position="75"/>
        <end position="157"/>
    </location>
</feature>
<accession>A0A9P8Q1C3</accession>
<dbReference type="FunFam" id="3.40.1440.10:FF:000006">
    <property type="entry name" value="Structure-specific endonuclease subunit SLX1"/>
    <property type="match status" value="1"/>
</dbReference>
<evidence type="ECO:0000256" key="3">
    <source>
        <dbReference type="ARBA" id="ARBA00022763"/>
    </source>
</evidence>
<proteinExistence type="inferred from homology"/>
<reference evidence="12" key="1">
    <citation type="journal article" date="2021" name="Open Biol.">
        <title>Shared evolutionary footprints suggest mitochondrial oxidative damage underlies multiple complex I losses in fungi.</title>
        <authorList>
            <person name="Schikora-Tamarit M.A."/>
            <person name="Marcet-Houben M."/>
            <person name="Nosek J."/>
            <person name="Gabaldon T."/>
        </authorList>
    </citation>
    <scope>NUCLEOTIDE SEQUENCE</scope>
    <source>
        <strain evidence="12">CBS2887</strain>
    </source>
</reference>
<keyword evidence="7 10" id="KW-0233">DNA recombination</keyword>
<keyword evidence="4" id="KW-0863">Zinc-finger</keyword>
<evidence type="ECO:0000256" key="9">
    <source>
        <dbReference type="ARBA" id="ARBA00023242"/>
    </source>
</evidence>
<evidence type="ECO:0000256" key="5">
    <source>
        <dbReference type="ARBA" id="ARBA00022801"/>
    </source>
</evidence>
<keyword evidence="8 10" id="KW-0234">DNA repair</keyword>
<evidence type="ECO:0000256" key="10">
    <source>
        <dbReference type="HAMAP-Rule" id="MF_03100"/>
    </source>
</evidence>
<evidence type="ECO:0000256" key="8">
    <source>
        <dbReference type="ARBA" id="ARBA00023204"/>
    </source>
</evidence>
<comment type="caution">
    <text evidence="10">Lacks conserved residue(s) required for the propagation of feature annotation.</text>
</comment>
<dbReference type="InterPro" id="IPR050381">
    <property type="entry name" value="SLX1_endonuclease"/>
</dbReference>
<evidence type="ECO:0000256" key="4">
    <source>
        <dbReference type="ARBA" id="ARBA00022771"/>
    </source>
</evidence>
<dbReference type="GO" id="GO:0033557">
    <property type="term" value="C:Slx1-Slx4 complex"/>
    <property type="evidence" value="ECO:0007669"/>
    <property type="project" value="UniProtKB-UniRule"/>
</dbReference>
<dbReference type="GO" id="GO:0008270">
    <property type="term" value="F:zinc ion binding"/>
    <property type="evidence" value="ECO:0007669"/>
    <property type="project" value="UniProtKB-KW"/>
</dbReference>
<dbReference type="InterPro" id="IPR013083">
    <property type="entry name" value="Znf_RING/FYVE/PHD"/>
</dbReference>
<dbReference type="InterPro" id="IPR027520">
    <property type="entry name" value="Slx1"/>
</dbReference>
<dbReference type="AlphaFoldDB" id="A0A9P8Q1C3"/>
<dbReference type="GO" id="GO:0000724">
    <property type="term" value="P:double-strand break repair via homologous recombination"/>
    <property type="evidence" value="ECO:0007669"/>
    <property type="project" value="TreeGrafter"/>
</dbReference>
<evidence type="ECO:0000256" key="2">
    <source>
        <dbReference type="ARBA" id="ARBA00022759"/>
    </source>
</evidence>
<dbReference type="EMBL" id="JAEUBG010003701">
    <property type="protein sequence ID" value="KAH3682412.1"/>
    <property type="molecule type" value="Genomic_DNA"/>
</dbReference>
<keyword evidence="6" id="KW-0862">Zinc</keyword>
<dbReference type="GO" id="GO:0017108">
    <property type="term" value="F:5'-flap endonuclease activity"/>
    <property type="evidence" value="ECO:0007669"/>
    <property type="project" value="InterPro"/>
</dbReference>
<evidence type="ECO:0000313" key="13">
    <source>
        <dbReference type="Proteomes" id="UP000774326"/>
    </source>
</evidence>
<dbReference type="InterPro" id="IPR035901">
    <property type="entry name" value="GIY-YIG_endonuc_sf"/>
</dbReference>
<dbReference type="Gene3D" id="3.30.40.10">
    <property type="entry name" value="Zinc/RING finger domain, C3HC4 (zinc finger)"/>
    <property type="match status" value="1"/>
</dbReference>
<dbReference type="InterPro" id="IPR048749">
    <property type="entry name" value="SLX1_C"/>
</dbReference>
<comment type="caution">
    <text evidence="12">The sequence shown here is derived from an EMBL/GenBank/DDBJ whole genome shotgun (WGS) entry which is preliminary data.</text>
</comment>
<comment type="cofactor">
    <cofactor evidence="10">
        <name>a divalent metal cation</name>
        <dbReference type="ChEBI" id="CHEBI:60240"/>
    </cofactor>
</comment>
<dbReference type="Pfam" id="PF01541">
    <property type="entry name" value="GIY-YIG"/>
    <property type="match status" value="1"/>
</dbReference>
<evidence type="ECO:0000259" key="11">
    <source>
        <dbReference type="PROSITE" id="PS50164"/>
    </source>
</evidence>
<comment type="subunit">
    <text evidence="10">Forms a heterodimer with SLX4.</text>
</comment>
<dbReference type="SUPFAM" id="SSF82771">
    <property type="entry name" value="GIY-YIG endonuclease"/>
    <property type="match status" value="1"/>
</dbReference>
<evidence type="ECO:0000313" key="12">
    <source>
        <dbReference type="EMBL" id="KAH3682412.1"/>
    </source>
</evidence>
<dbReference type="PROSITE" id="PS50164">
    <property type="entry name" value="GIY_YIG"/>
    <property type="match status" value="1"/>
</dbReference>
<dbReference type="Gene3D" id="3.40.1440.10">
    <property type="entry name" value="GIY-YIG endonuclease"/>
    <property type="match status" value="1"/>
</dbReference>
<dbReference type="CDD" id="cd10455">
    <property type="entry name" value="GIY-YIG_SLX1"/>
    <property type="match status" value="1"/>
</dbReference>
<keyword evidence="13" id="KW-1185">Reference proteome</keyword>
<evidence type="ECO:0000256" key="6">
    <source>
        <dbReference type="ARBA" id="ARBA00022833"/>
    </source>
</evidence>
<reference evidence="12" key="2">
    <citation type="submission" date="2021-01" db="EMBL/GenBank/DDBJ databases">
        <authorList>
            <person name="Schikora-Tamarit M.A."/>
        </authorList>
    </citation>
    <scope>NUCLEOTIDE SEQUENCE</scope>
    <source>
        <strain evidence="12">CBS2887</strain>
    </source>
</reference>
<keyword evidence="4" id="KW-0479">Metal-binding</keyword>
<dbReference type="PANTHER" id="PTHR20208">
    <property type="entry name" value="STRUCTURE-SPECIFIC ENDONUCLEASE SUBUNIT SLX1"/>
    <property type="match status" value="1"/>
</dbReference>
<dbReference type="SMART" id="SM00465">
    <property type="entry name" value="GIYc"/>
    <property type="match status" value="1"/>
</dbReference>
<protein>
    <recommendedName>
        <fullName evidence="11">GIY-YIG domain-containing protein</fullName>
    </recommendedName>
</protein>
<dbReference type="PANTHER" id="PTHR20208:SF10">
    <property type="entry name" value="STRUCTURE-SPECIFIC ENDONUCLEASE SUBUNIT SLX1"/>
    <property type="match status" value="1"/>
</dbReference>
<dbReference type="OrthoDB" id="24645at2759"/>
<keyword evidence="2 10" id="KW-0255">Endonuclease</keyword>
<dbReference type="GO" id="GO:0008821">
    <property type="term" value="F:crossover junction DNA endonuclease activity"/>
    <property type="evidence" value="ECO:0007669"/>
    <property type="project" value="TreeGrafter"/>
</dbReference>
<sequence>MSAAREFGKPDCKIWTKIKRVERCIRSNDYEIESKNPQFRTTQLKLSRKIQNMKLPRSQSMRSKTKPEKPHIAPKFYGVYLLRSIPKPGTFYIGSTPDPVRRLRQHNGELTSGAYRTKRKGCRPWDMIMLVHGFPNKIAALQFEHAWQHCYQTRHIDVSKRITTTKTGGRSLAHKVGNVRLLLNAPFFKAMALKIMCFDEVVYNTYVENKFRVQGGDDSLFIEYVKMIPNKDDGNLKDVEDFKEKYTTRNKALMEKFSKTLQHGEHECPYCDEMIDYINSDEFPYISICYHNDCENICHLMCLYKQTVDPPSRTNEKQLIPQKVKCQKCSRVLLWAEVAKISTWIRGEIGLHEPDIMNSQQTTDMMIEEEDNFED</sequence>
<gene>
    <name evidence="12" type="ORF">WICPIJ_006622</name>
</gene>
<keyword evidence="3 10" id="KW-0227">DNA damage</keyword>
<name>A0A9P8Q1C3_WICPI</name>
<keyword evidence="9 10" id="KW-0539">Nucleus</keyword>
<dbReference type="Pfam" id="PF21202">
    <property type="entry name" value="SLX1_C"/>
    <property type="match status" value="1"/>
</dbReference>
<dbReference type="HAMAP" id="MF_03100">
    <property type="entry name" value="Endonuc_su_Slx1"/>
    <property type="match status" value="1"/>
</dbReference>
<keyword evidence="1 10" id="KW-0540">Nuclease</keyword>
<evidence type="ECO:0000256" key="7">
    <source>
        <dbReference type="ARBA" id="ARBA00023172"/>
    </source>
</evidence>
<comment type="subcellular location">
    <subcellularLocation>
        <location evidence="10">Nucleus</location>
    </subcellularLocation>
</comment>
<keyword evidence="5 10" id="KW-0378">Hydrolase</keyword>
<dbReference type="InterPro" id="IPR000305">
    <property type="entry name" value="GIY-YIG_endonuc"/>
</dbReference>
<evidence type="ECO:0000256" key="1">
    <source>
        <dbReference type="ARBA" id="ARBA00022722"/>
    </source>
</evidence>
<dbReference type="Proteomes" id="UP000774326">
    <property type="component" value="Unassembled WGS sequence"/>
</dbReference>
<comment type="similarity">
    <text evidence="10">Belongs to the SLX1 family.</text>
</comment>